<comment type="caution">
    <text evidence="1">The sequence shown here is derived from an EMBL/GenBank/DDBJ whole genome shotgun (WGS) entry which is preliminary data.</text>
</comment>
<dbReference type="AlphaFoldDB" id="A0A4Z2HQF1"/>
<evidence type="ECO:0000313" key="1">
    <source>
        <dbReference type="EMBL" id="TNN67860.1"/>
    </source>
</evidence>
<dbReference type="Proteomes" id="UP000314294">
    <property type="component" value="Unassembled WGS sequence"/>
</dbReference>
<gene>
    <name evidence="1" type="ORF">EYF80_021829</name>
</gene>
<protein>
    <submittedName>
        <fullName evidence="1">Uncharacterized protein</fullName>
    </submittedName>
</protein>
<accession>A0A4Z2HQF1</accession>
<proteinExistence type="predicted"/>
<name>A0A4Z2HQF1_9TELE</name>
<reference evidence="1 2" key="1">
    <citation type="submission" date="2019-03" db="EMBL/GenBank/DDBJ databases">
        <title>First draft genome of Liparis tanakae, snailfish: a comprehensive survey of snailfish specific genes.</title>
        <authorList>
            <person name="Kim W."/>
            <person name="Song I."/>
            <person name="Jeong J.-H."/>
            <person name="Kim D."/>
            <person name="Kim S."/>
            <person name="Ryu S."/>
            <person name="Song J.Y."/>
            <person name="Lee S.K."/>
        </authorList>
    </citation>
    <scope>NUCLEOTIDE SEQUENCE [LARGE SCALE GENOMIC DNA]</scope>
    <source>
        <tissue evidence="1">Muscle</tissue>
    </source>
</reference>
<evidence type="ECO:0000313" key="2">
    <source>
        <dbReference type="Proteomes" id="UP000314294"/>
    </source>
</evidence>
<sequence length="73" mass="7926">MPLGDKREVQIGEERLFTGGERIATRTDSTCLCLLAKNLGKQAAPGCPEKLCRASILSSLHTSNPRVSNLKDE</sequence>
<keyword evidence="2" id="KW-1185">Reference proteome</keyword>
<dbReference type="EMBL" id="SRLO01000197">
    <property type="protein sequence ID" value="TNN67860.1"/>
    <property type="molecule type" value="Genomic_DNA"/>
</dbReference>
<organism evidence="1 2">
    <name type="scientific">Liparis tanakae</name>
    <name type="common">Tanaka's snailfish</name>
    <dbReference type="NCBI Taxonomy" id="230148"/>
    <lineage>
        <taxon>Eukaryota</taxon>
        <taxon>Metazoa</taxon>
        <taxon>Chordata</taxon>
        <taxon>Craniata</taxon>
        <taxon>Vertebrata</taxon>
        <taxon>Euteleostomi</taxon>
        <taxon>Actinopterygii</taxon>
        <taxon>Neopterygii</taxon>
        <taxon>Teleostei</taxon>
        <taxon>Neoteleostei</taxon>
        <taxon>Acanthomorphata</taxon>
        <taxon>Eupercaria</taxon>
        <taxon>Perciformes</taxon>
        <taxon>Cottioidei</taxon>
        <taxon>Cottales</taxon>
        <taxon>Liparidae</taxon>
        <taxon>Liparis</taxon>
    </lineage>
</organism>